<dbReference type="InterPro" id="IPR025736">
    <property type="entry name" value="PucR_C-HTH_dom"/>
</dbReference>
<comment type="similarity">
    <text evidence="1">Belongs to the CdaR family.</text>
</comment>
<dbReference type="Pfam" id="PF13556">
    <property type="entry name" value="HTH_30"/>
    <property type="match status" value="1"/>
</dbReference>
<dbReference type="RefSeq" id="WP_055577843.1">
    <property type="nucleotide sequence ID" value="NZ_LKTM01000112.1"/>
</dbReference>
<organism evidence="4 5">
    <name type="scientific">Mycobacterium gordonae</name>
    <dbReference type="NCBI Taxonomy" id="1778"/>
    <lineage>
        <taxon>Bacteria</taxon>
        <taxon>Bacillati</taxon>
        <taxon>Actinomycetota</taxon>
        <taxon>Actinomycetes</taxon>
        <taxon>Mycobacteriales</taxon>
        <taxon>Mycobacteriaceae</taxon>
        <taxon>Mycobacterium</taxon>
    </lineage>
</organism>
<evidence type="ECO:0000259" key="3">
    <source>
        <dbReference type="Pfam" id="PF17853"/>
    </source>
</evidence>
<dbReference type="InterPro" id="IPR051448">
    <property type="entry name" value="CdaR-like_regulators"/>
</dbReference>
<dbReference type="InterPro" id="IPR041522">
    <property type="entry name" value="CdaR_GGDEF"/>
</dbReference>
<dbReference type="InterPro" id="IPR042070">
    <property type="entry name" value="PucR_C-HTH_sf"/>
</dbReference>
<protein>
    <submittedName>
        <fullName evidence="4">Transcriptional regulator</fullName>
    </submittedName>
</protein>
<dbReference type="Pfam" id="PF17853">
    <property type="entry name" value="GGDEF_2"/>
    <property type="match status" value="1"/>
</dbReference>
<comment type="caution">
    <text evidence="4">The sequence shown here is derived from an EMBL/GenBank/DDBJ whole genome shotgun (WGS) entry which is preliminary data.</text>
</comment>
<name>A0A0Q2R577_MYCGO</name>
<evidence type="ECO:0000256" key="1">
    <source>
        <dbReference type="ARBA" id="ARBA00006754"/>
    </source>
</evidence>
<dbReference type="Proteomes" id="UP000051677">
    <property type="component" value="Unassembled WGS sequence"/>
</dbReference>
<evidence type="ECO:0000313" key="5">
    <source>
        <dbReference type="Proteomes" id="UP000051677"/>
    </source>
</evidence>
<proteinExistence type="inferred from homology"/>
<dbReference type="Gene3D" id="1.10.10.2840">
    <property type="entry name" value="PucR C-terminal helix-turn-helix domain"/>
    <property type="match status" value="1"/>
</dbReference>
<dbReference type="STRING" id="1778.A9W97_19015"/>
<dbReference type="OrthoDB" id="3663486at2"/>
<gene>
    <name evidence="4" type="ORF">AO501_14655</name>
</gene>
<evidence type="ECO:0000259" key="2">
    <source>
        <dbReference type="Pfam" id="PF13556"/>
    </source>
</evidence>
<sequence length="402" mass="43802">MSWKRPSEPVRELIRQCAQITVNPRAEWLEELDAEVLAASPAIAADPELAAAVSRSNRANLYFWGAANVRDPGAPVPPNTGPEPMNIAREVARRGLTAFTLDAYRVGEAVAWRRLMEIAFELTSDPAELHELLDVCSRSISAFIDGTLAGIATRIDQELDDLTRGTHAERRETVALILDGAPITRKRAEARLGYALTGPHTAAVIWSDDPAGDMARLDAAAEALGQAAKVRPLTILASTATRWVWVPGKSINTVALGNSIAAMPDIRVAIGPCAEGIDGFRRSHFDAITTQQMMARLQSPQRVAFFADVELVALITGDTDRATEFVHHALGELEAAGSELQEYVRVFVDEQCNASRAAARLFTHRNTLLRRLARADELLPRPLAESSVNVAVALDVLRWRGK</sequence>
<dbReference type="EMBL" id="LKTM01000112">
    <property type="protein sequence ID" value="KQH79294.1"/>
    <property type="molecule type" value="Genomic_DNA"/>
</dbReference>
<feature type="domain" description="CdaR GGDEF-like" evidence="3">
    <location>
        <begin position="187"/>
        <end position="292"/>
    </location>
</feature>
<dbReference type="AlphaFoldDB" id="A0A0Q2R577"/>
<dbReference type="PANTHER" id="PTHR33744:SF1">
    <property type="entry name" value="DNA-BINDING TRANSCRIPTIONAL ACTIVATOR ADER"/>
    <property type="match status" value="1"/>
</dbReference>
<feature type="domain" description="PucR C-terminal helix-turn-helix" evidence="2">
    <location>
        <begin position="342"/>
        <end position="394"/>
    </location>
</feature>
<reference evidence="4 5" key="1">
    <citation type="submission" date="2015-10" db="EMBL/GenBank/DDBJ databases">
        <title>Mycobacterium gordonae draft genome assembly.</title>
        <authorList>
            <person name="Ustinova V."/>
            <person name="Smirnova T."/>
            <person name="Blagodatskikh K."/>
            <person name="Varlamov D."/>
            <person name="Larionova E."/>
            <person name="Chernousova L."/>
        </authorList>
    </citation>
    <scope>NUCLEOTIDE SEQUENCE [LARGE SCALE GENOMIC DNA]</scope>
    <source>
        <strain evidence="4 5">CTRI 14-8773</strain>
    </source>
</reference>
<dbReference type="PANTHER" id="PTHR33744">
    <property type="entry name" value="CARBOHYDRATE DIACID REGULATOR"/>
    <property type="match status" value="1"/>
</dbReference>
<evidence type="ECO:0000313" key="4">
    <source>
        <dbReference type="EMBL" id="KQH79294.1"/>
    </source>
</evidence>
<accession>A0A0Q2R577</accession>